<dbReference type="AlphaFoldDB" id="Q5LX12"/>
<name>Q5LX12_RUEPO</name>
<sequence length="402" mass="43659">MRPGHWAGRRTANPPFQPPAERRARPTRLLAENRSLVTAPGRFATPLSPPDKTGDSIRGEMERRQGKDTMTAADPNLSAGADQPEGATTLTGILFLLLATTIFPIQDVIIKSLSSEFAVHQIVFWRSVFALPIAAAMALYEGSLWPWKIGSWPLQLTRAVAAFSSYLVYYMALAAIGLAETAAITFSTPIFVTLLAAVFLGEKIGLWRWLAVFLGMAGVLVIVQPGASVFEPAALLALAAALFYAISIIATRRLGNRTNGGTMTLVTLLVYIVGGTVLGLVFSGLETASPHPSLAFLYRDWIAPAPMDWLALAALGVTSGIGFFALSQAYRMAEASVVTPFEYTYLPWAVLWGYLVFGVLPVMSTWIGLTLIVGSGLLILFRETMRGRRIVRRRGLGVMRQR</sequence>
<feature type="transmembrane region" description="Helical" evidence="7">
    <location>
        <begin position="366"/>
        <end position="385"/>
    </location>
</feature>
<comment type="similarity">
    <text evidence="2">Belongs to the drug/metabolite transporter (DMT) superfamily. 10 TMS drug/metabolite exporter (DME) (TC 2.A.7.3) family.</text>
</comment>
<dbReference type="PaxDb" id="246200-SPO0228"/>
<reference evidence="9 10" key="1">
    <citation type="journal article" date="2004" name="Nature">
        <title>Genome sequence of Silicibacter pomeroyi reveals adaptations to the marine environment.</title>
        <authorList>
            <person name="Moran M.A."/>
            <person name="Buchan A."/>
            <person name="Gonzalez J.M."/>
            <person name="Heidelberg J.F."/>
            <person name="Whitman W.B."/>
            <person name="Kiene R.P."/>
            <person name="Henriksen J.R."/>
            <person name="King G.M."/>
            <person name="Belas R."/>
            <person name="Fuqua C."/>
            <person name="Brinkac L."/>
            <person name="Lewis M."/>
            <person name="Johri S."/>
            <person name="Weaver B."/>
            <person name="Pai G."/>
            <person name="Eisen J.A."/>
            <person name="Rahe E."/>
            <person name="Sheldon W.M."/>
            <person name="Ye W."/>
            <person name="Miller T.R."/>
            <person name="Carlton J."/>
            <person name="Rasko D.A."/>
            <person name="Paulsen I.T."/>
            <person name="Ren Q."/>
            <person name="Daugherty S.C."/>
            <person name="Deboy R.T."/>
            <person name="Dodson R.J."/>
            <person name="Durkin A.S."/>
            <person name="Madupu R."/>
            <person name="Nelson W.C."/>
            <person name="Sullivan S.A."/>
            <person name="Rosovitz M.J."/>
            <person name="Haft D.H."/>
            <person name="Selengut J."/>
            <person name="Ward N."/>
        </authorList>
    </citation>
    <scope>NUCLEOTIDE SEQUENCE [LARGE SCALE GENOMIC DNA]</scope>
    <source>
        <strain evidence="10">ATCC 700808 / DSM 15171 / DSS-3</strain>
    </source>
</reference>
<evidence type="ECO:0000256" key="4">
    <source>
        <dbReference type="ARBA" id="ARBA00022989"/>
    </source>
</evidence>
<dbReference type="SUPFAM" id="SSF103481">
    <property type="entry name" value="Multidrug resistance efflux transporter EmrE"/>
    <property type="match status" value="2"/>
</dbReference>
<evidence type="ECO:0000256" key="1">
    <source>
        <dbReference type="ARBA" id="ARBA00004141"/>
    </source>
</evidence>
<dbReference type="eggNOG" id="COG0697">
    <property type="taxonomic scope" value="Bacteria"/>
</dbReference>
<dbReference type="EMBL" id="CP000031">
    <property type="protein sequence ID" value="AAV93553.1"/>
    <property type="molecule type" value="Genomic_DNA"/>
</dbReference>
<dbReference type="PANTHER" id="PTHR22911:SF6">
    <property type="entry name" value="SOLUTE CARRIER FAMILY 35 MEMBER G1"/>
    <property type="match status" value="1"/>
</dbReference>
<feature type="transmembrane region" description="Helical" evidence="7">
    <location>
        <begin position="122"/>
        <end position="147"/>
    </location>
</feature>
<evidence type="ECO:0000259" key="8">
    <source>
        <dbReference type="Pfam" id="PF00892"/>
    </source>
</evidence>
<reference evidence="9 10" key="2">
    <citation type="journal article" date="2014" name="Stand. Genomic Sci.">
        <title>An updated genome annotation for the model marine bacterium Ruegeria pomeroyi DSS-3.</title>
        <authorList>
            <person name="Rivers A.R."/>
            <person name="Smith C.B."/>
            <person name="Moran M.A."/>
        </authorList>
    </citation>
    <scope>GENOME REANNOTATION</scope>
    <source>
        <strain evidence="10">ATCC 700808 / DSM 15171 / DSS-3</strain>
    </source>
</reference>
<feature type="transmembrane region" description="Helical" evidence="7">
    <location>
        <begin position="207"/>
        <end position="227"/>
    </location>
</feature>
<feature type="transmembrane region" description="Helical" evidence="7">
    <location>
        <begin position="263"/>
        <end position="285"/>
    </location>
</feature>
<dbReference type="InterPro" id="IPR000620">
    <property type="entry name" value="EamA_dom"/>
</dbReference>
<feature type="region of interest" description="Disordered" evidence="6">
    <location>
        <begin position="1"/>
        <end position="83"/>
    </location>
</feature>
<evidence type="ECO:0000313" key="10">
    <source>
        <dbReference type="Proteomes" id="UP000001023"/>
    </source>
</evidence>
<feature type="transmembrane region" description="Helical" evidence="7">
    <location>
        <begin position="309"/>
        <end position="330"/>
    </location>
</feature>
<feature type="transmembrane region" description="Helical" evidence="7">
    <location>
        <begin position="167"/>
        <end position="200"/>
    </location>
</feature>
<gene>
    <name evidence="9" type="ordered locus">SPO0228</name>
</gene>
<dbReference type="Pfam" id="PF00892">
    <property type="entry name" value="EamA"/>
    <property type="match status" value="2"/>
</dbReference>
<protein>
    <submittedName>
        <fullName evidence="9">Membrane protein, putative</fullName>
    </submittedName>
</protein>
<feature type="domain" description="EamA" evidence="8">
    <location>
        <begin position="233"/>
        <end position="380"/>
    </location>
</feature>
<evidence type="ECO:0000313" key="9">
    <source>
        <dbReference type="EMBL" id="AAV93553.1"/>
    </source>
</evidence>
<feature type="transmembrane region" description="Helical" evidence="7">
    <location>
        <begin position="342"/>
        <end position="360"/>
    </location>
</feature>
<evidence type="ECO:0000256" key="5">
    <source>
        <dbReference type="ARBA" id="ARBA00023136"/>
    </source>
</evidence>
<dbReference type="InterPro" id="IPR037185">
    <property type="entry name" value="EmrE-like"/>
</dbReference>
<dbReference type="PANTHER" id="PTHR22911">
    <property type="entry name" value="ACYL-MALONYL CONDENSING ENZYME-RELATED"/>
    <property type="match status" value="1"/>
</dbReference>
<dbReference type="HOGENOM" id="CLU_032828_2_3_5"/>
<dbReference type="Proteomes" id="UP000001023">
    <property type="component" value="Chromosome"/>
</dbReference>
<feature type="domain" description="EamA" evidence="8">
    <location>
        <begin position="91"/>
        <end position="223"/>
    </location>
</feature>
<keyword evidence="10" id="KW-1185">Reference proteome</keyword>
<comment type="subcellular location">
    <subcellularLocation>
        <location evidence="1">Membrane</location>
        <topology evidence="1">Multi-pass membrane protein</topology>
    </subcellularLocation>
</comment>
<evidence type="ECO:0000256" key="2">
    <source>
        <dbReference type="ARBA" id="ARBA00009853"/>
    </source>
</evidence>
<accession>Q5LX12</accession>
<feature type="transmembrane region" description="Helical" evidence="7">
    <location>
        <begin position="233"/>
        <end position="251"/>
    </location>
</feature>
<evidence type="ECO:0000256" key="6">
    <source>
        <dbReference type="SAM" id="MobiDB-lite"/>
    </source>
</evidence>
<dbReference type="KEGG" id="sil:SPO0228"/>
<feature type="transmembrane region" description="Helical" evidence="7">
    <location>
        <begin position="90"/>
        <end position="110"/>
    </location>
</feature>
<keyword evidence="5 7" id="KW-0472">Membrane</keyword>
<dbReference type="STRING" id="246200.SPO0228"/>
<organism evidence="9 10">
    <name type="scientific">Ruegeria pomeroyi (strain ATCC 700808 / DSM 15171 / DSS-3)</name>
    <name type="common">Silicibacter pomeroyi</name>
    <dbReference type="NCBI Taxonomy" id="246200"/>
    <lineage>
        <taxon>Bacteria</taxon>
        <taxon>Pseudomonadati</taxon>
        <taxon>Pseudomonadota</taxon>
        <taxon>Alphaproteobacteria</taxon>
        <taxon>Rhodobacterales</taxon>
        <taxon>Roseobacteraceae</taxon>
        <taxon>Ruegeria</taxon>
    </lineage>
</organism>
<evidence type="ECO:0000256" key="3">
    <source>
        <dbReference type="ARBA" id="ARBA00022692"/>
    </source>
</evidence>
<proteinExistence type="inferred from homology"/>
<evidence type="ECO:0000256" key="7">
    <source>
        <dbReference type="SAM" id="Phobius"/>
    </source>
</evidence>
<dbReference type="GO" id="GO:0016020">
    <property type="term" value="C:membrane"/>
    <property type="evidence" value="ECO:0007669"/>
    <property type="project" value="UniProtKB-SubCell"/>
</dbReference>
<feature type="compositionally biased region" description="Basic and acidic residues" evidence="6">
    <location>
        <begin position="52"/>
        <end position="67"/>
    </location>
</feature>
<keyword evidence="3 7" id="KW-0812">Transmembrane</keyword>
<keyword evidence="4 7" id="KW-1133">Transmembrane helix</keyword>